<name>M0BCB2_9EURY</name>
<evidence type="ECO:0000256" key="1">
    <source>
        <dbReference type="SAM" id="MobiDB-lite"/>
    </source>
</evidence>
<keyword evidence="3" id="KW-1185">Reference proteome</keyword>
<accession>M0BCB2</accession>
<organism evidence="2 3">
    <name type="scientific">Natrialba aegyptia DSM 13077</name>
    <dbReference type="NCBI Taxonomy" id="1227491"/>
    <lineage>
        <taxon>Archaea</taxon>
        <taxon>Methanobacteriati</taxon>
        <taxon>Methanobacteriota</taxon>
        <taxon>Stenosarchaea group</taxon>
        <taxon>Halobacteria</taxon>
        <taxon>Halobacteriales</taxon>
        <taxon>Natrialbaceae</taxon>
        <taxon>Natrialba</taxon>
    </lineage>
</organism>
<evidence type="ECO:0000313" key="2">
    <source>
        <dbReference type="EMBL" id="ELZ07304.1"/>
    </source>
</evidence>
<dbReference type="InterPro" id="IPR058967">
    <property type="entry name" value="Hfq-like"/>
</dbReference>
<comment type="caution">
    <text evidence="2">The sequence shown here is derived from an EMBL/GenBank/DDBJ whole genome shotgun (WGS) entry which is preliminary data.</text>
</comment>
<sequence length="133" mass="14757">MYSLVVPQSESVTVGVERGPRTFITERTSLYDMFPPFVSRDSIVSDEASPFVQAYRDVVVYDGPEPDDVLYEGPLVVHGNGWLELEGDRLLSPSAVHHVDIYDGEAEVDDRTDDSSTDGKRDGGHGRDTEYGF</sequence>
<protein>
    <submittedName>
        <fullName evidence="2">Uncharacterized protein</fullName>
    </submittedName>
</protein>
<gene>
    <name evidence="2" type="ORF">C480_04591</name>
</gene>
<dbReference type="PATRIC" id="fig|1227491.4.peg.944"/>
<reference evidence="2 3" key="1">
    <citation type="journal article" date="2014" name="PLoS Genet.">
        <title>Phylogenetically driven sequencing of extremely halophilic archaea reveals strategies for static and dynamic osmo-response.</title>
        <authorList>
            <person name="Becker E.A."/>
            <person name="Seitzer P.M."/>
            <person name="Tritt A."/>
            <person name="Larsen D."/>
            <person name="Krusor M."/>
            <person name="Yao A.I."/>
            <person name="Wu D."/>
            <person name="Madern D."/>
            <person name="Eisen J.A."/>
            <person name="Darling A.E."/>
            <person name="Facciotti M.T."/>
        </authorList>
    </citation>
    <scope>NUCLEOTIDE SEQUENCE [LARGE SCALE GENOMIC DNA]</scope>
    <source>
        <strain evidence="2 3">DSM 13077</strain>
    </source>
</reference>
<feature type="compositionally biased region" description="Acidic residues" evidence="1">
    <location>
        <begin position="102"/>
        <end position="112"/>
    </location>
</feature>
<dbReference type="AlphaFoldDB" id="M0BCB2"/>
<feature type="compositionally biased region" description="Basic and acidic residues" evidence="1">
    <location>
        <begin position="113"/>
        <end position="133"/>
    </location>
</feature>
<dbReference type="Proteomes" id="UP000011591">
    <property type="component" value="Unassembled WGS sequence"/>
</dbReference>
<dbReference type="Pfam" id="PF26264">
    <property type="entry name" value="Halo_Hfq_like"/>
    <property type="match status" value="1"/>
</dbReference>
<proteinExistence type="predicted"/>
<evidence type="ECO:0000313" key="3">
    <source>
        <dbReference type="Proteomes" id="UP000011591"/>
    </source>
</evidence>
<dbReference type="EMBL" id="AOIP01000015">
    <property type="protein sequence ID" value="ELZ07304.1"/>
    <property type="molecule type" value="Genomic_DNA"/>
</dbReference>
<feature type="region of interest" description="Disordered" evidence="1">
    <location>
        <begin position="102"/>
        <end position="133"/>
    </location>
</feature>